<dbReference type="Gene3D" id="1.10.1200.10">
    <property type="entry name" value="ACP-like"/>
    <property type="match status" value="1"/>
</dbReference>
<proteinExistence type="predicted"/>
<gene>
    <name evidence="2" type="ORF">BACCIP111883_04530</name>
</gene>
<dbReference type="InterPro" id="IPR036736">
    <property type="entry name" value="ACP-like_sf"/>
</dbReference>
<dbReference type="PROSITE" id="PS50075">
    <property type="entry name" value="CARRIER"/>
    <property type="match status" value="1"/>
</dbReference>
<dbReference type="EMBL" id="CAKJTJ010000066">
    <property type="protein sequence ID" value="CAG9623698.1"/>
    <property type="molecule type" value="Genomic_DNA"/>
</dbReference>
<evidence type="ECO:0000259" key="1">
    <source>
        <dbReference type="PROSITE" id="PS50075"/>
    </source>
</evidence>
<reference evidence="2 3" key="1">
    <citation type="submission" date="2021-10" db="EMBL/GenBank/DDBJ databases">
        <authorList>
            <person name="Criscuolo A."/>
        </authorList>
    </citation>
    <scope>NUCLEOTIDE SEQUENCE [LARGE SCALE GENOMIC DNA]</scope>
    <source>
        <strain evidence="3">CIP 111883</strain>
    </source>
</reference>
<dbReference type="SUPFAM" id="SSF47336">
    <property type="entry name" value="ACP-like"/>
    <property type="match status" value="1"/>
</dbReference>
<name>A0ABM8YUR4_9BACI</name>
<dbReference type="Proteomes" id="UP000789833">
    <property type="component" value="Unassembled WGS sequence"/>
</dbReference>
<comment type="caution">
    <text evidence="2">The sequence shown here is derived from an EMBL/GenBank/DDBJ whole genome shotgun (WGS) entry which is preliminary data.</text>
</comment>
<sequence length="77" mass="9147">MNIKERVTECLFRLGIEIEDDESFELSETITDSFFFITIILELEQEFDIEIPDDYLSIDLFQSIDHLTEIITEKLIK</sequence>
<dbReference type="InterPro" id="IPR009081">
    <property type="entry name" value="PP-bd_ACP"/>
</dbReference>
<evidence type="ECO:0000313" key="2">
    <source>
        <dbReference type="EMBL" id="CAG9623698.1"/>
    </source>
</evidence>
<feature type="domain" description="Carrier" evidence="1">
    <location>
        <begin position="1"/>
        <end position="75"/>
    </location>
</feature>
<protein>
    <recommendedName>
        <fullName evidence="1">Carrier domain-containing protein</fullName>
    </recommendedName>
</protein>
<organism evidence="2 3">
    <name type="scientific">Sutcliffiella rhizosphaerae</name>
    <dbReference type="NCBI Taxonomy" id="2880967"/>
    <lineage>
        <taxon>Bacteria</taxon>
        <taxon>Bacillati</taxon>
        <taxon>Bacillota</taxon>
        <taxon>Bacilli</taxon>
        <taxon>Bacillales</taxon>
        <taxon>Bacillaceae</taxon>
        <taxon>Sutcliffiella</taxon>
    </lineage>
</organism>
<evidence type="ECO:0000313" key="3">
    <source>
        <dbReference type="Proteomes" id="UP000789833"/>
    </source>
</evidence>
<accession>A0ABM8YUR4</accession>
<keyword evidence="3" id="KW-1185">Reference proteome</keyword>